<name>A0ACB0JRL0_TRIPR</name>
<proteinExistence type="predicted"/>
<evidence type="ECO:0000313" key="2">
    <source>
        <dbReference type="Proteomes" id="UP001177021"/>
    </source>
</evidence>
<gene>
    <name evidence="1" type="ORF">MILVUS5_LOCUS15940</name>
</gene>
<organism evidence="1 2">
    <name type="scientific">Trifolium pratense</name>
    <name type="common">Red clover</name>
    <dbReference type="NCBI Taxonomy" id="57577"/>
    <lineage>
        <taxon>Eukaryota</taxon>
        <taxon>Viridiplantae</taxon>
        <taxon>Streptophyta</taxon>
        <taxon>Embryophyta</taxon>
        <taxon>Tracheophyta</taxon>
        <taxon>Spermatophyta</taxon>
        <taxon>Magnoliopsida</taxon>
        <taxon>eudicotyledons</taxon>
        <taxon>Gunneridae</taxon>
        <taxon>Pentapetalae</taxon>
        <taxon>rosids</taxon>
        <taxon>fabids</taxon>
        <taxon>Fabales</taxon>
        <taxon>Fabaceae</taxon>
        <taxon>Papilionoideae</taxon>
        <taxon>50 kb inversion clade</taxon>
        <taxon>NPAAA clade</taxon>
        <taxon>Hologalegina</taxon>
        <taxon>IRL clade</taxon>
        <taxon>Trifolieae</taxon>
        <taxon>Trifolium</taxon>
    </lineage>
</organism>
<accession>A0ACB0JRL0</accession>
<keyword evidence="2" id="KW-1185">Reference proteome</keyword>
<reference evidence="1" key="1">
    <citation type="submission" date="2023-10" db="EMBL/GenBank/DDBJ databases">
        <authorList>
            <person name="Rodriguez Cubillos JULIANA M."/>
            <person name="De Vega J."/>
        </authorList>
    </citation>
    <scope>NUCLEOTIDE SEQUENCE</scope>
</reference>
<protein>
    <submittedName>
        <fullName evidence="1">Uncharacterized protein</fullName>
    </submittedName>
</protein>
<evidence type="ECO:0000313" key="1">
    <source>
        <dbReference type="EMBL" id="CAJ2647411.1"/>
    </source>
</evidence>
<dbReference type="Proteomes" id="UP001177021">
    <property type="component" value="Unassembled WGS sequence"/>
</dbReference>
<comment type="caution">
    <text evidence="1">The sequence shown here is derived from an EMBL/GenBank/DDBJ whole genome shotgun (WGS) entry which is preliminary data.</text>
</comment>
<dbReference type="EMBL" id="CASHSV030000109">
    <property type="protein sequence ID" value="CAJ2647411.1"/>
    <property type="molecule type" value="Genomic_DNA"/>
</dbReference>
<sequence length="456" mass="51806">MENQKRPRILCLHGYRTSGQILKKSIFSRWPETVTQKLDLVFLDGQCPARGKSQVEGIFDPPYYEWFQSNEDYTEYRNFEECIEYIEDYMLKNGPFDGVLGFSQGAMLAAVLPGMQAQRVALEKISKIKFVILISGAIFRGMKYGTPKLASHAFSKPIDCPSLHIIGEKDFLKPESIILLEAFVNPVLIHHPKGHEIPRLDEKNLGTMLSFIDTIQGTPSYEEKRENMMENQKRPRILCLHGFRTSGQILKKSIFSRWPETVIQKLDFVFLDGQCPAQGKSEVEGIFDPPYYEWFQVNEDYTEYSNFEECIAYIIEDYMLKNGPFDGVLGFSQGAILAAALPGMQAQRVALEKISKIKFVILISGAILRGMKYGTPKLAFHAFSKPIDCPSLHIIGEKDFLKPESIILLEAFVNPVLIHHPKGHEIPRLDEKNLGTMLSFIDTIQGTPPSYGHCRL</sequence>